<dbReference type="AlphaFoldDB" id="A0A6A3C0H4"/>
<evidence type="ECO:0000256" key="2">
    <source>
        <dbReference type="ARBA" id="ARBA00004395"/>
    </source>
</evidence>
<comment type="subcellular location">
    <subcellularLocation>
        <location evidence="1">Cell membrane</location>
        <topology evidence="1">Peripheral membrane protein</topology>
    </subcellularLocation>
    <subcellularLocation>
        <location evidence="2">Golgi apparatus membrane</location>
        <topology evidence="2">Peripheral membrane protein</topology>
    </subcellularLocation>
</comment>
<organism evidence="12 13">
    <name type="scientific">Hibiscus syriacus</name>
    <name type="common">Rose of Sharon</name>
    <dbReference type="NCBI Taxonomy" id="106335"/>
    <lineage>
        <taxon>Eukaryota</taxon>
        <taxon>Viridiplantae</taxon>
        <taxon>Streptophyta</taxon>
        <taxon>Embryophyta</taxon>
        <taxon>Tracheophyta</taxon>
        <taxon>Spermatophyta</taxon>
        <taxon>Magnoliopsida</taxon>
        <taxon>eudicotyledons</taxon>
        <taxon>Gunneridae</taxon>
        <taxon>Pentapetalae</taxon>
        <taxon>rosids</taxon>
        <taxon>malvids</taxon>
        <taxon>Malvales</taxon>
        <taxon>Malvaceae</taxon>
        <taxon>Malvoideae</taxon>
        <taxon>Hibiscus</taxon>
    </lineage>
</organism>
<dbReference type="FunFam" id="3.40.525.10:FF:000011">
    <property type="entry name" value="SEC14 cytosolic factor"/>
    <property type="match status" value="1"/>
</dbReference>
<evidence type="ECO:0000256" key="6">
    <source>
        <dbReference type="ARBA" id="ARBA00023034"/>
    </source>
</evidence>
<evidence type="ECO:0000256" key="4">
    <source>
        <dbReference type="ARBA" id="ARBA00022475"/>
    </source>
</evidence>
<feature type="region of interest" description="Disordered" evidence="9">
    <location>
        <begin position="1"/>
        <end position="35"/>
    </location>
</feature>
<dbReference type="GO" id="GO:0005886">
    <property type="term" value="C:plasma membrane"/>
    <property type="evidence" value="ECO:0007669"/>
    <property type="project" value="UniProtKB-SubCell"/>
</dbReference>
<dbReference type="SMART" id="SM00516">
    <property type="entry name" value="SEC14"/>
    <property type="match status" value="1"/>
</dbReference>
<evidence type="ECO:0000256" key="3">
    <source>
        <dbReference type="ARBA" id="ARBA00022448"/>
    </source>
</evidence>
<feature type="compositionally biased region" description="Basic and acidic residues" evidence="9">
    <location>
        <begin position="9"/>
        <end position="31"/>
    </location>
</feature>
<dbReference type="PANTHER" id="PTHR45657:SF1">
    <property type="entry name" value="CRAL-TRIO DOMAIN-CONTAINING PROTEIN YKL091C-RELATED"/>
    <property type="match status" value="1"/>
</dbReference>
<evidence type="ECO:0000256" key="10">
    <source>
        <dbReference type="SAM" id="Phobius"/>
    </source>
</evidence>
<dbReference type="CDD" id="cd00170">
    <property type="entry name" value="SEC14"/>
    <property type="match status" value="1"/>
</dbReference>
<evidence type="ECO:0000259" key="11">
    <source>
        <dbReference type="PROSITE" id="PS50191"/>
    </source>
</evidence>
<dbReference type="PANTHER" id="PTHR45657">
    <property type="entry name" value="CRAL-TRIO DOMAIN-CONTAINING PROTEIN YKL091C-RELATED"/>
    <property type="match status" value="1"/>
</dbReference>
<keyword evidence="4" id="KW-1003">Cell membrane</keyword>
<dbReference type="PROSITE" id="PS50191">
    <property type="entry name" value="CRAL_TRIO"/>
    <property type="match status" value="1"/>
</dbReference>
<dbReference type="InterPro" id="IPR051026">
    <property type="entry name" value="PI/PC_transfer"/>
</dbReference>
<evidence type="ECO:0000256" key="5">
    <source>
        <dbReference type="ARBA" id="ARBA00022927"/>
    </source>
</evidence>
<feature type="domain" description="CRAL-TRIO" evidence="11">
    <location>
        <begin position="172"/>
        <end position="346"/>
    </location>
</feature>
<proteinExistence type="inferred from homology"/>
<evidence type="ECO:0000313" key="12">
    <source>
        <dbReference type="EMBL" id="KAE8720669.1"/>
    </source>
</evidence>
<protein>
    <submittedName>
        <fullName evidence="12">Ferredoxin-3</fullName>
    </submittedName>
</protein>
<dbReference type="Proteomes" id="UP000436088">
    <property type="component" value="Unassembled WGS sequence"/>
</dbReference>
<name>A0A6A3C0H4_HIBSY</name>
<reference evidence="12" key="1">
    <citation type="submission" date="2019-09" db="EMBL/GenBank/DDBJ databases">
        <title>Draft genome information of white flower Hibiscus syriacus.</title>
        <authorList>
            <person name="Kim Y.-M."/>
        </authorList>
    </citation>
    <scope>NUCLEOTIDE SEQUENCE [LARGE SCALE GENOMIC DNA]</scope>
    <source>
        <strain evidence="12">YM2019G1</strain>
    </source>
</reference>
<keyword evidence="13" id="KW-1185">Reference proteome</keyword>
<keyword evidence="5" id="KW-0653">Protein transport</keyword>
<dbReference type="GO" id="GO:0015031">
    <property type="term" value="P:protein transport"/>
    <property type="evidence" value="ECO:0007669"/>
    <property type="project" value="UniProtKB-KW"/>
</dbReference>
<dbReference type="EMBL" id="VEPZ02000692">
    <property type="protein sequence ID" value="KAE8720669.1"/>
    <property type="molecule type" value="Genomic_DNA"/>
</dbReference>
<keyword evidence="7" id="KW-0175">Coiled coil</keyword>
<comment type="similarity">
    <text evidence="8">Belongs to the SFH family.</text>
</comment>
<evidence type="ECO:0000313" key="13">
    <source>
        <dbReference type="Proteomes" id="UP000436088"/>
    </source>
</evidence>
<dbReference type="SUPFAM" id="SSF52087">
    <property type="entry name" value="CRAL/TRIO domain"/>
    <property type="match status" value="1"/>
</dbReference>
<accession>A0A6A3C0H4</accession>
<keyword evidence="10" id="KW-0812">Transmembrane</keyword>
<evidence type="ECO:0000256" key="7">
    <source>
        <dbReference type="ARBA" id="ARBA00023054"/>
    </source>
</evidence>
<evidence type="ECO:0000256" key="8">
    <source>
        <dbReference type="ARBA" id="ARBA00038020"/>
    </source>
</evidence>
<dbReference type="Gene3D" id="3.40.525.10">
    <property type="entry name" value="CRAL-TRIO lipid binding domain"/>
    <property type="match status" value="1"/>
</dbReference>
<dbReference type="InterPro" id="IPR036865">
    <property type="entry name" value="CRAL-TRIO_dom_sf"/>
</dbReference>
<dbReference type="InterPro" id="IPR001251">
    <property type="entry name" value="CRAL-TRIO_dom"/>
</dbReference>
<keyword evidence="10" id="KW-1133">Transmembrane helix</keyword>
<sequence>MEDASSLAVDRHGRTCVEKSDVESSEDEKKTRLGGLKKKAISSSTKFRNSLQKIRRHSRVMSSDCIEDDLDAKELQSVAAFRQALVADDLLPAKHDDNHMMLRPGNLIKIKQSKCGLICCNGGRILGLTQSWRYIYVYTYIAVNIDYMFHLCNLHWNSRFSDSFVQDFDFKEYDEVIKYYPQGYHGVDKGGRPVYIERLGQVDANKLTQVTTIDRYLRYHVKDFEKTLNVKLPAASIAAKRHITQNTTILDVEGVGLKSFNKAARELLQCLQKIDGHNYPETLNRLYIINAGSGFKLLWSSIKSFLDPKTTTKINVLGNKYQSKLLEVIDASELPEFFGGTCNCSDKGGCMVSDKGPWNDPEILKRVENGEAKSTWRTLSGINEKAGRELHSSDKEIAMDSTEWPAENPSLSPFPETSIKKMCQESYAYGQLMPIVDKRMDASWPKSVEYEKDDERVTDAEIPSPDLLDATSYGFRFYFMELKNMISRPLFILSLFPSKTADSYQVKNGGKSSEGMGRGIFGGIIAFAMGFVTMVRMSRGMLKKQSLAPVYEGGQVYYAKQITSPAPPPITNAEFFAMTKRVADLEEKVVFLSSKPAVMPPDKEELLNAALSRVCVLEKALSETRKALKDALGKQRELQKFIDRKEMKKSANHKLFSCFRS</sequence>
<feature type="transmembrane region" description="Helical" evidence="10">
    <location>
        <begin position="515"/>
        <end position="535"/>
    </location>
</feature>
<keyword evidence="3" id="KW-0813">Transport</keyword>
<keyword evidence="6" id="KW-0333">Golgi apparatus</keyword>
<gene>
    <name evidence="12" type="ORF">F3Y22_tig00018629pilonHSYRG00016</name>
</gene>
<keyword evidence="10" id="KW-0472">Membrane</keyword>
<evidence type="ECO:0000256" key="1">
    <source>
        <dbReference type="ARBA" id="ARBA00004202"/>
    </source>
</evidence>
<comment type="caution">
    <text evidence="12">The sequence shown here is derived from an EMBL/GenBank/DDBJ whole genome shotgun (WGS) entry which is preliminary data.</text>
</comment>
<dbReference type="Pfam" id="PF00650">
    <property type="entry name" value="CRAL_TRIO"/>
    <property type="match status" value="1"/>
</dbReference>
<evidence type="ECO:0000256" key="9">
    <source>
        <dbReference type="SAM" id="MobiDB-lite"/>
    </source>
</evidence>
<dbReference type="GO" id="GO:0000139">
    <property type="term" value="C:Golgi membrane"/>
    <property type="evidence" value="ECO:0007669"/>
    <property type="project" value="UniProtKB-SubCell"/>
</dbReference>